<reference evidence="2" key="1">
    <citation type="submission" date="2021-02" db="EMBL/GenBank/DDBJ databases">
        <authorList>
            <person name="Nowell W R."/>
        </authorList>
    </citation>
    <scope>NUCLEOTIDE SEQUENCE</scope>
</reference>
<dbReference type="GO" id="GO:0016747">
    <property type="term" value="F:acyltransferase activity, transferring groups other than amino-acyl groups"/>
    <property type="evidence" value="ECO:0007669"/>
    <property type="project" value="InterPro"/>
</dbReference>
<dbReference type="PROSITE" id="PS51186">
    <property type="entry name" value="GNAT"/>
    <property type="match status" value="1"/>
</dbReference>
<dbReference type="SUPFAM" id="SSF55729">
    <property type="entry name" value="Acyl-CoA N-acyltransferases (Nat)"/>
    <property type="match status" value="1"/>
</dbReference>
<dbReference type="Gene3D" id="3.40.630.30">
    <property type="match status" value="1"/>
</dbReference>
<dbReference type="InterPro" id="IPR016181">
    <property type="entry name" value="Acyl_CoA_acyltransferase"/>
</dbReference>
<dbReference type="CDD" id="cd04301">
    <property type="entry name" value="NAT_SF"/>
    <property type="match status" value="1"/>
</dbReference>
<organism evidence="2 3">
    <name type="scientific">Rotaria sordida</name>
    <dbReference type="NCBI Taxonomy" id="392033"/>
    <lineage>
        <taxon>Eukaryota</taxon>
        <taxon>Metazoa</taxon>
        <taxon>Spiralia</taxon>
        <taxon>Gnathifera</taxon>
        <taxon>Rotifera</taxon>
        <taxon>Eurotatoria</taxon>
        <taxon>Bdelloidea</taxon>
        <taxon>Philodinida</taxon>
        <taxon>Philodinidae</taxon>
        <taxon>Rotaria</taxon>
    </lineage>
</organism>
<proteinExistence type="predicted"/>
<accession>A0A815B0H8</accession>
<evidence type="ECO:0000313" key="2">
    <source>
        <dbReference type="EMBL" id="CAF1263309.1"/>
    </source>
</evidence>
<evidence type="ECO:0000313" key="3">
    <source>
        <dbReference type="Proteomes" id="UP000663889"/>
    </source>
</evidence>
<dbReference type="AlphaFoldDB" id="A0A815B0H8"/>
<dbReference type="Proteomes" id="UP000663889">
    <property type="component" value="Unassembled WGS sequence"/>
</dbReference>
<dbReference type="Pfam" id="PF00583">
    <property type="entry name" value="Acetyltransf_1"/>
    <property type="match status" value="1"/>
</dbReference>
<comment type="caution">
    <text evidence="2">The sequence shown here is derived from an EMBL/GenBank/DDBJ whole genome shotgun (WGS) entry which is preliminary data.</text>
</comment>
<sequence>MATTSVEDTPWKINIVNENDLVDLLPLLQGYCEFYYQTEEISRTSDELLLSVSRALIASPKQEGIPLLVRHVRDGKAVGNRLAITEDLYVDQSYRGQGIADLLIGECARYAREHGALCLTWQTSVKNHHAQAVCDRCGAMKSDRWLNYTLPL</sequence>
<protein>
    <recommendedName>
        <fullName evidence="1">N-acetyltransferase domain-containing protein</fullName>
    </recommendedName>
</protein>
<gene>
    <name evidence="2" type="ORF">SEV965_LOCUS24356</name>
</gene>
<name>A0A815B0H8_9BILA</name>
<dbReference type="EMBL" id="CAJNOU010001874">
    <property type="protein sequence ID" value="CAF1263309.1"/>
    <property type="molecule type" value="Genomic_DNA"/>
</dbReference>
<dbReference type="InterPro" id="IPR000182">
    <property type="entry name" value="GNAT_dom"/>
</dbReference>
<feature type="domain" description="N-acetyltransferase" evidence="1">
    <location>
        <begin position="11"/>
        <end position="152"/>
    </location>
</feature>
<evidence type="ECO:0000259" key="1">
    <source>
        <dbReference type="PROSITE" id="PS51186"/>
    </source>
</evidence>